<keyword evidence="5" id="KW-1185">Reference proteome</keyword>
<dbReference type="EMBL" id="SLXT01000009">
    <property type="protein sequence ID" value="TCP64557.1"/>
    <property type="molecule type" value="Genomic_DNA"/>
</dbReference>
<keyword evidence="2" id="KW-0472">Membrane</keyword>
<sequence>MSHLGAELKAARENRNMTLRQVENETNIRMQYLSALEEGRYDQLPGKVYALGFLRSYAKFLEVDDQALVDELKQFWHEEDEEIQTITQPVAPEVVSPISKGILRFAGYALVAVVCAGIVFFAAGRPKDTGAQPEVAKKITEEQKPKTNNSPIPAPTSPLIEQPSTPAVPSGENLSPASIIPTDQTVPPAPVGQPPASTTEPAPIANTVAVTLSIIQDRSWVAISEDGVLRFEGILNAGQQMSFLGKETVFVHVGNAGVVDVTYNGQNMGPLGRLNEVIRKEFVRS</sequence>
<dbReference type="SMART" id="SM00530">
    <property type="entry name" value="HTH_XRE"/>
    <property type="match status" value="1"/>
</dbReference>
<dbReference type="PROSITE" id="PS50943">
    <property type="entry name" value="HTH_CROC1"/>
    <property type="match status" value="1"/>
</dbReference>
<evidence type="ECO:0000313" key="5">
    <source>
        <dbReference type="Proteomes" id="UP000294813"/>
    </source>
</evidence>
<dbReference type="Gene3D" id="1.10.260.40">
    <property type="entry name" value="lambda repressor-like DNA-binding domains"/>
    <property type="match status" value="1"/>
</dbReference>
<feature type="domain" description="HTH cro/C1-type" evidence="3">
    <location>
        <begin position="8"/>
        <end position="68"/>
    </location>
</feature>
<evidence type="ECO:0000256" key="1">
    <source>
        <dbReference type="SAM" id="MobiDB-lite"/>
    </source>
</evidence>
<dbReference type="PANTHER" id="PTHR34475:SF1">
    <property type="entry name" value="CYTOSKELETON PROTEIN RODZ"/>
    <property type="match status" value="1"/>
</dbReference>
<dbReference type="AlphaFoldDB" id="A0A4R2RQ83"/>
<dbReference type="InterPro" id="IPR001387">
    <property type="entry name" value="Cro/C1-type_HTH"/>
</dbReference>
<accession>A0A4R2RQ83</accession>
<dbReference type="InterPro" id="IPR010982">
    <property type="entry name" value="Lambda_DNA-bd_dom_sf"/>
</dbReference>
<keyword evidence="2" id="KW-0812">Transmembrane</keyword>
<gene>
    <name evidence="4" type="ORF">EDD73_10999</name>
</gene>
<keyword evidence="2" id="KW-1133">Transmembrane helix</keyword>
<protein>
    <submittedName>
        <fullName evidence="4">Cytoskeletal protein RodZ</fullName>
    </submittedName>
</protein>
<evidence type="ECO:0000259" key="3">
    <source>
        <dbReference type="PROSITE" id="PS50943"/>
    </source>
</evidence>
<organism evidence="4 5">
    <name type="scientific">Heliophilum fasciatum</name>
    <dbReference type="NCBI Taxonomy" id="35700"/>
    <lineage>
        <taxon>Bacteria</taxon>
        <taxon>Bacillati</taxon>
        <taxon>Bacillota</taxon>
        <taxon>Clostridia</taxon>
        <taxon>Eubacteriales</taxon>
        <taxon>Heliobacteriaceae</taxon>
        <taxon>Heliophilum</taxon>
    </lineage>
</organism>
<feature type="transmembrane region" description="Helical" evidence="2">
    <location>
        <begin position="105"/>
        <end position="124"/>
    </location>
</feature>
<name>A0A4R2RQ83_9FIRM</name>
<feature type="region of interest" description="Disordered" evidence="1">
    <location>
        <begin position="139"/>
        <end position="200"/>
    </location>
</feature>
<dbReference type="Pfam" id="PF13413">
    <property type="entry name" value="HTH_25"/>
    <property type="match status" value="1"/>
</dbReference>
<dbReference type="OrthoDB" id="9797543at2"/>
<dbReference type="Pfam" id="PF13464">
    <property type="entry name" value="RodZ_C"/>
    <property type="match status" value="1"/>
</dbReference>
<dbReference type="GO" id="GO:0003677">
    <property type="term" value="F:DNA binding"/>
    <property type="evidence" value="ECO:0007669"/>
    <property type="project" value="InterPro"/>
</dbReference>
<reference evidence="4 5" key="1">
    <citation type="submission" date="2019-03" db="EMBL/GenBank/DDBJ databases">
        <title>Genomic Encyclopedia of Type Strains, Phase IV (KMG-IV): sequencing the most valuable type-strain genomes for metagenomic binning, comparative biology and taxonomic classification.</title>
        <authorList>
            <person name="Goeker M."/>
        </authorList>
    </citation>
    <scope>NUCLEOTIDE SEQUENCE [LARGE SCALE GENOMIC DNA]</scope>
    <source>
        <strain evidence="4 5">DSM 11170</strain>
    </source>
</reference>
<proteinExistence type="predicted"/>
<feature type="compositionally biased region" description="Polar residues" evidence="1">
    <location>
        <begin position="162"/>
        <end position="185"/>
    </location>
</feature>
<dbReference type="SUPFAM" id="SSF47413">
    <property type="entry name" value="lambda repressor-like DNA-binding domains"/>
    <property type="match status" value="1"/>
</dbReference>
<evidence type="ECO:0000313" key="4">
    <source>
        <dbReference type="EMBL" id="TCP64557.1"/>
    </source>
</evidence>
<dbReference type="InterPro" id="IPR050400">
    <property type="entry name" value="Bact_Cytoskel_RodZ"/>
</dbReference>
<dbReference type="Proteomes" id="UP000294813">
    <property type="component" value="Unassembled WGS sequence"/>
</dbReference>
<dbReference type="RefSeq" id="WP_131919023.1">
    <property type="nucleotide sequence ID" value="NZ_JAOQNU010000009.1"/>
</dbReference>
<comment type="caution">
    <text evidence="4">The sequence shown here is derived from an EMBL/GenBank/DDBJ whole genome shotgun (WGS) entry which is preliminary data.</text>
</comment>
<dbReference type="InterPro" id="IPR025194">
    <property type="entry name" value="RodZ-like_C"/>
</dbReference>
<dbReference type="PANTHER" id="PTHR34475">
    <property type="match status" value="1"/>
</dbReference>
<evidence type="ECO:0000256" key="2">
    <source>
        <dbReference type="SAM" id="Phobius"/>
    </source>
</evidence>
<dbReference type="CDD" id="cd00093">
    <property type="entry name" value="HTH_XRE"/>
    <property type="match status" value="1"/>
</dbReference>